<name>A0ABU1FIL9_9MICO</name>
<reference evidence="4" key="1">
    <citation type="submission" date="2023-07" db="EMBL/GenBank/DDBJ databases">
        <title>Description of three actinobacteria isolated from air of manufacturing shop in a pharmaceutical factory.</title>
        <authorList>
            <person name="Zhang D.-F."/>
        </authorList>
    </citation>
    <scope>NUCLEOTIDE SEQUENCE [LARGE SCALE GENOMIC DNA]</scope>
    <source>
        <strain evidence="4">CCTCC AB 2011122</strain>
    </source>
</reference>
<feature type="compositionally biased region" description="Basic and acidic residues" evidence="1">
    <location>
        <begin position="8"/>
        <end position="20"/>
    </location>
</feature>
<evidence type="ECO:0000313" key="4">
    <source>
        <dbReference type="Proteomes" id="UP001260072"/>
    </source>
</evidence>
<keyword evidence="2" id="KW-1133">Transmembrane helix</keyword>
<keyword evidence="4" id="KW-1185">Reference proteome</keyword>
<dbReference type="EMBL" id="JAVKGS010000001">
    <property type="protein sequence ID" value="MDR5691296.1"/>
    <property type="molecule type" value="Genomic_DNA"/>
</dbReference>
<feature type="region of interest" description="Disordered" evidence="1">
    <location>
        <begin position="1"/>
        <end position="20"/>
    </location>
</feature>
<feature type="transmembrane region" description="Helical" evidence="2">
    <location>
        <begin position="25"/>
        <end position="52"/>
    </location>
</feature>
<dbReference type="RefSeq" id="WP_067946072.1">
    <property type="nucleotide sequence ID" value="NZ_BAABBS010000003.1"/>
</dbReference>
<keyword evidence="2" id="KW-0472">Membrane</keyword>
<evidence type="ECO:0000256" key="1">
    <source>
        <dbReference type="SAM" id="MobiDB-lite"/>
    </source>
</evidence>
<evidence type="ECO:0000256" key="2">
    <source>
        <dbReference type="SAM" id="Phobius"/>
    </source>
</evidence>
<organism evidence="3 4">
    <name type="scientific">Agromyces indicus</name>
    <dbReference type="NCBI Taxonomy" id="758919"/>
    <lineage>
        <taxon>Bacteria</taxon>
        <taxon>Bacillati</taxon>
        <taxon>Actinomycetota</taxon>
        <taxon>Actinomycetes</taxon>
        <taxon>Micrococcales</taxon>
        <taxon>Microbacteriaceae</taxon>
        <taxon>Agromyces</taxon>
    </lineage>
</organism>
<evidence type="ECO:0000313" key="3">
    <source>
        <dbReference type="EMBL" id="MDR5691296.1"/>
    </source>
</evidence>
<accession>A0ABU1FIL9</accession>
<keyword evidence="2" id="KW-0812">Transmembrane</keyword>
<gene>
    <name evidence="3" type="ORF">RH861_04385</name>
</gene>
<sequence>MTLYRPSSPERQDQQPRGHESKVSLFGAALMLGIALVVIGTGAILSFAAVALGGTALELP</sequence>
<protein>
    <submittedName>
        <fullName evidence="3">Uncharacterized protein</fullName>
    </submittedName>
</protein>
<proteinExistence type="predicted"/>
<comment type="caution">
    <text evidence="3">The sequence shown here is derived from an EMBL/GenBank/DDBJ whole genome shotgun (WGS) entry which is preliminary data.</text>
</comment>
<dbReference type="Proteomes" id="UP001260072">
    <property type="component" value="Unassembled WGS sequence"/>
</dbReference>